<gene>
    <name evidence="1" type="ORF">ROI90_16510</name>
</gene>
<organism evidence="1 2">
    <name type="scientific">Hymenobacter endophyticus</name>
    <dbReference type="NCBI Taxonomy" id="3076335"/>
    <lineage>
        <taxon>Bacteria</taxon>
        <taxon>Pseudomonadati</taxon>
        <taxon>Bacteroidota</taxon>
        <taxon>Cytophagia</taxon>
        <taxon>Cytophagales</taxon>
        <taxon>Hymenobacteraceae</taxon>
        <taxon>Hymenobacter</taxon>
    </lineage>
</organism>
<accession>A0ABU3TKV7</accession>
<sequence length="95" mass="10752">MPRTPAVPEDALTIAPLPALRTGSSDLLELLRWRGVTQRTCREQLDIGWYHLNTAATNPLLFSLQETRRIAAKLEVEEMELVAYFFTNASPEQNP</sequence>
<keyword evidence="2" id="KW-1185">Reference proteome</keyword>
<evidence type="ECO:0000313" key="1">
    <source>
        <dbReference type="EMBL" id="MDU0372009.1"/>
    </source>
</evidence>
<evidence type="ECO:0008006" key="3">
    <source>
        <dbReference type="Google" id="ProtNLM"/>
    </source>
</evidence>
<name>A0ABU3TKV7_9BACT</name>
<comment type="caution">
    <text evidence="1">The sequence shown here is derived from an EMBL/GenBank/DDBJ whole genome shotgun (WGS) entry which is preliminary data.</text>
</comment>
<dbReference type="Proteomes" id="UP001250698">
    <property type="component" value="Unassembled WGS sequence"/>
</dbReference>
<proteinExistence type="predicted"/>
<protein>
    <recommendedName>
        <fullName evidence="3">XRE family transcriptional regulator</fullName>
    </recommendedName>
</protein>
<reference evidence="1 2" key="1">
    <citation type="submission" date="2023-10" db="EMBL/GenBank/DDBJ databases">
        <title>Hymenobacter endophyticus sp. nov., an isolate from the leaf tissues of wheat.</title>
        <authorList>
            <person name="Dai Y."/>
        </authorList>
    </citation>
    <scope>NUCLEOTIDE SEQUENCE [LARGE SCALE GENOMIC DNA]</scope>
    <source>
        <strain evidence="1 2">ZK17L-C2</strain>
    </source>
</reference>
<dbReference type="RefSeq" id="WP_315999467.1">
    <property type="nucleotide sequence ID" value="NZ_JAWDJT010000012.1"/>
</dbReference>
<dbReference type="EMBL" id="JAWDJT010000012">
    <property type="protein sequence ID" value="MDU0372009.1"/>
    <property type="molecule type" value="Genomic_DNA"/>
</dbReference>
<evidence type="ECO:0000313" key="2">
    <source>
        <dbReference type="Proteomes" id="UP001250698"/>
    </source>
</evidence>